<dbReference type="Gene3D" id="3.40.50.300">
    <property type="entry name" value="P-loop containing nucleotide triphosphate hydrolases"/>
    <property type="match status" value="1"/>
</dbReference>
<keyword evidence="3 11" id="KW-0396">Initiation factor</keyword>
<dbReference type="InterPro" id="IPR044128">
    <property type="entry name" value="eIF2g_GTP-bd"/>
</dbReference>
<dbReference type="GO" id="GO:0000049">
    <property type="term" value="F:tRNA binding"/>
    <property type="evidence" value="ECO:0007669"/>
    <property type="project" value="InterPro"/>
</dbReference>
<dbReference type="InterPro" id="IPR027417">
    <property type="entry name" value="P-loop_NTPase"/>
</dbReference>
<dbReference type="GO" id="GO:0005829">
    <property type="term" value="C:cytosol"/>
    <property type="evidence" value="ECO:0007669"/>
    <property type="project" value="TreeGrafter"/>
</dbReference>
<evidence type="ECO:0000256" key="1">
    <source>
        <dbReference type="ARBA" id="ARBA00007249"/>
    </source>
</evidence>
<dbReference type="SUPFAM" id="SSF50465">
    <property type="entry name" value="EF-Tu/eEF-1alpha/eIF2-gamma C-terminal domain"/>
    <property type="match status" value="1"/>
</dbReference>
<dbReference type="SUPFAM" id="SSF50447">
    <property type="entry name" value="Translation proteins"/>
    <property type="match status" value="1"/>
</dbReference>
<dbReference type="InterPro" id="IPR009000">
    <property type="entry name" value="Transl_B-barrel_sf"/>
</dbReference>
<dbReference type="GO" id="GO:0005850">
    <property type="term" value="C:eukaryotic translation initiation factor 2 complex"/>
    <property type="evidence" value="ECO:0007669"/>
    <property type="project" value="TreeGrafter"/>
</dbReference>
<comment type="catalytic activity">
    <reaction evidence="8">
        <text>GTP + H2O = GDP + phosphate + H(+)</text>
        <dbReference type="Rhea" id="RHEA:19669"/>
        <dbReference type="ChEBI" id="CHEBI:15377"/>
        <dbReference type="ChEBI" id="CHEBI:15378"/>
        <dbReference type="ChEBI" id="CHEBI:37565"/>
        <dbReference type="ChEBI" id="CHEBI:43474"/>
        <dbReference type="ChEBI" id="CHEBI:58189"/>
        <dbReference type="EC" id="3.6.5.3"/>
    </reaction>
</comment>
<dbReference type="NCBIfam" id="NF003077">
    <property type="entry name" value="PRK04000.1"/>
    <property type="match status" value="1"/>
</dbReference>
<evidence type="ECO:0000256" key="5">
    <source>
        <dbReference type="ARBA" id="ARBA00022801"/>
    </source>
</evidence>
<dbReference type="CDD" id="cd03688">
    <property type="entry name" value="eIF2_gamma_II"/>
    <property type="match status" value="1"/>
</dbReference>
<dbReference type="GO" id="GO:0001731">
    <property type="term" value="P:formation of translation preinitiation complex"/>
    <property type="evidence" value="ECO:0007669"/>
    <property type="project" value="TreeGrafter"/>
</dbReference>
<dbReference type="PANTHER" id="PTHR42854">
    <property type="entry name" value="EUKARYOTIC TRANSLATION INITIATION FACTOR 2 SUBUNIT 3 FAMILY MEMBER"/>
    <property type="match status" value="1"/>
</dbReference>
<dbReference type="InterPro" id="IPR000795">
    <property type="entry name" value="T_Tr_GTP-bd_dom"/>
</dbReference>
<proteinExistence type="inferred from homology"/>
<evidence type="ECO:0000259" key="10">
    <source>
        <dbReference type="PROSITE" id="PS51722"/>
    </source>
</evidence>
<dbReference type="InterPro" id="IPR044127">
    <property type="entry name" value="eIF2g_dom_2"/>
</dbReference>
<accession>A0A9W8BGW5</accession>
<protein>
    <recommendedName>
        <fullName evidence="9">Eukaryotic translation initiation factor 2 subunit gamma</fullName>
        <ecNumber evidence="2">3.6.5.3</ecNumber>
    </recommendedName>
</protein>
<keyword evidence="7" id="KW-0342">GTP-binding</keyword>
<dbReference type="SUPFAM" id="SSF52540">
    <property type="entry name" value="P-loop containing nucleoside triphosphate hydrolases"/>
    <property type="match status" value="1"/>
</dbReference>
<evidence type="ECO:0000256" key="4">
    <source>
        <dbReference type="ARBA" id="ARBA00022741"/>
    </source>
</evidence>
<comment type="similarity">
    <text evidence="1">Belongs to the TRAFAC class translation factor GTPase superfamily. Classic translation factor GTPase family. EF-Tu/EF-1A subfamily.</text>
</comment>
<dbReference type="Gene3D" id="2.40.30.10">
    <property type="entry name" value="Translation factors"/>
    <property type="match status" value="2"/>
</dbReference>
<dbReference type="AlphaFoldDB" id="A0A9W8BGW5"/>
<evidence type="ECO:0000256" key="2">
    <source>
        <dbReference type="ARBA" id="ARBA00011986"/>
    </source>
</evidence>
<dbReference type="FunFam" id="2.40.30.10:FF:000009">
    <property type="entry name" value="Eukaryotic translation initiation factor 2 subunit gamma"/>
    <property type="match status" value="1"/>
</dbReference>
<dbReference type="PANTHER" id="PTHR42854:SF3">
    <property type="entry name" value="EUKARYOTIC TRANSLATION INITIATION FACTOR 2 SUBUNIT 3-RELATED"/>
    <property type="match status" value="1"/>
</dbReference>
<keyword evidence="5" id="KW-0378">Hydrolase</keyword>
<sequence>MDPATLTPTSIEVIANQATVNIGTIGHVAHGKSALVKAISGVQTVRFKKELERNITIKLGYANAKIYKCGNPACPPPNCYASLSSKGANEFPCERPGCGGKMKLQMHVSFVDCPGHDLLMATMLNGAAIMDAALLLVAANESCPQPQTSEHLAAIEIMNLENIIILQNKVDLVTEEQAQSNYQQIQAFVKGTVAANAPVIPISTQLKINVNVLLEYLVKKIPIPLRDFSADPHMIIVRSFDVNKPGTSPDKLQGGVAGGSIIKGVLKVGDLIEIRPGRVYIDESNNMSVVPYHTCISNLFAEQNRLEFAVAGGLIGVGTNIDPDVCRADKLLGQVLGTKDRLPKVYSEIKVNYHLLSQLLGAQKTGANTKVDNLAKNEKLLVNIGSCPVGARVASVEDNVACLVLRAPVCAEKGDKVAISRRLDNHWRLIGWATVLKGKSVRLEA</sequence>
<dbReference type="GO" id="GO:0003924">
    <property type="term" value="F:GTPase activity"/>
    <property type="evidence" value="ECO:0007669"/>
    <property type="project" value="InterPro"/>
</dbReference>
<name>A0A9W8BGW5_9FUNG</name>
<evidence type="ECO:0000313" key="11">
    <source>
        <dbReference type="EMBL" id="KAJ2001540.1"/>
    </source>
</evidence>
<dbReference type="FunFam" id="2.40.30.10:FF:000075">
    <property type="entry name" value="Translation initiation factor 2 subunit gamma"/>
    <property type="match status" value="1"/>
</dbReference>
<dbReference type="Proteomes" id="UP001150907">
    <property type="component" value="Unassembled WGS sequence"/>
</dbReference>
<dbReference type="InterPro" id="IPR009001">
    <property type="entry name" value="Transl_elong_EF1A/Init_IF2_C"/>
</dbReference>
<evidence type="ECO:0000256" key="6">
    <source>
        <dbReference type="ARBA" id="ARBA00022917"/>
    </source>
</evidence>
<gene>
    <name evidence="11" type="primary">GCD11_2</name>
    <name evidence="11" type="ORF">H4R26_004084</name>
</gene>
<dbReference type="CDD" id="cd01888">
    <property type="entry name" value="eIF2_gamma"/>
    <property type="match status" value="1"/>
</dbReference>
<dbReference type="OrthoDB" id="1045173at2759"/>
<organism evidence="11 12">
    <name type="scientific">Coemansia thaxteri</name>
    <dbReference type="NCBI Taxonomy" id="2663907"/>
    <lineage>
        <taxon>Eukaryota</taxon>
        <taxon>Fungi</taxon>
        <taxon>Fungi incertae sedis</taxon>
        <taxon>Zoopagomycota</taxon>
        <taxon>Kickxellomycotina</taxon>
        <taxon>Kickxellomycetes</taxon>
        <taxon>Kickxellales</taxon>
        <taxon>Kickxellaceae</taxon>
        <taxon>Coemansia</taxon>
    </lineage>
</organism>
<dbReference type="EC" id="3.6.5.3" evidence="2"/>
<reference evidence="11" key="1">
    <citation type="submission" date="2022-07" db="EMBL/GenBank/DDBJ databases">
        <title>Phylogenomic reconstructions and comparative analyses of Kickxellomycotina fungi.</title>
        <authorList>
            <person name="Reynolds N.K."/>
            <person name="Stajich J.E."/>
            <person name="Barry K."/>
            <person name="Grigoriev I.V."/>
            <person name="Crous P."/>
            <person name="Smith M.E."/>
        </authorList>
    </citation>
    <scope>NUCLEOTIDE SEQUENCE</scope>
    <source>
        <strain evidence="11">IMI 214461</strain>
    </source>
</reference>
<evidence type="ECO:0000256" key="3">
    <source>
        <dbReference type="ARBA" id="ARBA00022540"/>
    </source>
</evidence>
<dbReference type="Pfam" id="PF00009">
    <property type="entry name" value="GTP_EFTU"/>
    <property type="match status" value="1"/>
</dbReference>
<dbReference type="FunFam" id="3.40.50.300:FF:000065">
    <property type="entry name" value="Eukaryotic translation initiation factor 2 subunit gamma"/>
    <property type="match status" value="1"/>
</dbReference>
<dbReference type="PROSITE" id="PS51722">
    <property type="entry name" value="G_TR_2"/>
    <property type="match status" value="1"/>
</dbReference>
<dbReference type="GO" id="GO:0005525">
    <property type="term" value="F:GTP binding"/>
    <property type="evidence" value="ECO:0007669"/>
    <property type="project" value="UniProtKB-KW"/>
</dbReference>
<dbReference type="CDD" id="cd15490">
    <property type="entry name" value="eIF2_gamma_III"/>
    <property type="match status" value="1"/>
</dbReference>
<keyword evidence="6" id="KW-0648">Protein biosynthesis</keyword>
<dbReference type="InterPro" id="IPR015256">
    <property type="entry name" value="eIF2g_C"/>
</dbReference>
<evidence type="ECO:0000256" key="9">
    <source>
        <dbReference type="ARBA" id="ARBA00074422"/>
    </source>
</evidence>
<dbReference type="PRINTS" id="PR00315">
    <property type="entry name" value="ELONGATNFCT"/>
</dbReference>
<dbReference type="InterPro" id="IPR050543">
    <property type="entry name" value="eIF2G"/>
</dbReference>
<feature type="domain" description="Tr-type G" evidence="10">
    <location>
        <begin position="17"/>
        <end position="225"/>
    </location>
</feature>
<evidence type="ECO:0000256" key="7">
    <source>
        <dbReference type="ARBA" id="ARBA00023134"/>
    </source>
</evidence>
<keyword evidence="4" id="KW-0547">Nucleotide-binding</keyword>
<dbReference type="Pfam" id="PF09173">
    <property type="entry name" value="eIF2_C"/>
    <property type="match status" value="1"/>
</dbReference>
<dbReference type="EMBL" id="JANBQF010000395">
    <property type="protein sequence ID" value="KAJ2001540.1"/>
    <property type="molecule type" value="Genomic_DNA"/>
</dbReference>
<keyword evidence="12" id="KW-1185">Reference proteome</keyword>
<comment type="caution">
    <text evidence="11">The sequence shown here is derived from an EMBL/GenBank/DDBJ whole genome shotgun (WGS) entry which is preliminary data.</text>
</comment>
<dbReference type="GO" id="GO:0003743">
    <property type="term" value="F:translation initiation factor activity"/>
    <property type="evidence" value="ECO:0007669"/>
    <property type="project" value="UniProtKB-KW"/>
</dbReference>
<evidence type="ECO:0000256" key="8">
    <source>
        <dbReference type="ARBA" id="ARBA00048107"/>
    </source>
</evidence>
<evidence type="ECO:0000313" key="12">
    <source>
        <dbReference type="Proteomes" id="UP001150907"/>
    </source>
</evidence>